<dbReference type="Proteomes" id="UP000629098">
    <property type="component" value="Unassembled WGS sequence"/>
</dbReference>
<dbReference type="InterPro" id="IPR014284">
    <property type="entry name" value="RNA_pol_sigma-70_dom"/>
</dbReference>
<dbReference type="InterPro" id="IPR013324">
    <property type="entry name" value="RNA_pol_sigma_r3/r4-like"/>
</dbReference>
<dbReference type="InterPro" id="IPR036388">
    <property type="entry name" value="WH-like_DNA-bd_sf"/>
</dbReference>
<dbReference type="SUPFAM" id="SSF88659">
    <property type="entry name" value="Sigma3 and sigma4 domains of RNA polymerase sigma factors"/>
    <property type="match status" value="1"/>
</dbReference>
<dbReference type="GO" id="GO:0003700">
    <property type="term" value="F:DNA-binding transcription factor activity"/>
    <property type="evidence" value="ECO:0007669"/>
    <property type="project" value="InterPro"/>
</dbReference>
<dbReference type="GO" id="GO:0006352">
    <property type="term" value="P:DNA-templated transcription initiation"/>
    <property type="evidence" value="ECO:0007669"/>
    <property type="project" value="InterPro"/>
</dbReference>
<gene>
    <name evidence="1" type="ORF">ICL16_32605</name>
</gene>
<keyword evidence="2" id="KW-1185">Reference proteome</keyword>
<sequence>MGQTKPLHNNQKRMTACANFRDLGGADLYNQLINSFRIYLYKFNILGWCEPEDIMSESLVRYVEAKKSGKIIYNIEAWLRSTGFNVVREFSRQRKDGKARVTFVDTKILDSFASGQSNNVKDLVMEEEYYTLYKAMKKLDIRTQELLYMRYFEKLSWQEIALRLASQGEVVLPDTLRQRGKRALKALTKQYQEILGL</sequence>
<name>A0A8J6XP46_9CYAN</name>
<evidence type="ECO:0000313" key="1">
    <source>
        <dbReference type="EMBL" id="MBD2776666.1"/>
    </source>
</evidence>
<dbReference type="Gene3D" id="1.10.10.10">
    <property type="entry name" value="Winged helix-like DNA-binding domain superfamily/Winged helix DNA-binding domain"/>
    <property type="match status" value="1"/>
</dbReference>
<protein>
    <submittedName>
        <fullName evidence="1">Sigma-70 family RNA polymerase sigma factor</fullName>
    </submittedName>
</protein>
<proteinExistence type="predicted"/>
<dbReference type="AlphaFoldDB" id="A0A8J6XP46"/>
<evidence type="ECO:0000313" key="2">
    <source>
        <dbReference type="Proteomes" id="UP000629098"/>
    </source>
</evidence>
<organism evidence="1 2">
    <name type="scientific">Iningainema tapete BLCC-T55</name>
    <dbReference type="NCBI Taxonomy" id="2748662"/>
    <lineage>
        <taxon>Bacteria</taxon>
        <taxon>Bacillati</taxon>
        <taxon>Cyanobacteriota</taxon>
        <taxon>Cyanophyceae</taxon>
        <taxon>Nostocales</taxon>
        <taxon>Scytonemataceae</taxon>
        <taxon>Iningainema tapete</taxon>
    </lineage>
</organism>
<dbReference type="RefSeq" id="WP_190835728.1">
    <property type="nucleotide sequence ID" value="NZ_CAWPPI010000098.1"/>
</dbReference>
<accession>A0A8J6XP46</accession>
<reference evidence="1" key="1">
    <citation type="submission" date="2020-09" db="EMBL/GenBank/DDBJ databases">
        <title>Iningainema tapete sp. nov. (Scytonemataceae, Cyanobacteria) from greenhouses in central Florida (USA) produces two types of nodularin with biosynthetic potential for microcystin-LR and anabaenopeptins.</title>
        <authorList>
            <person name="Berthold D.E."/>
            <person name="Lefler F.W."/>
            <person name="Huang I.-S."/>
            <person name="Abdulla H."/>
            <person name="Zimba P.V."/>
            <person name="Laughinghouse H.D. IV."/>
        </authorList>
    </citation>
    <scope>NUCLEOTIDE SEQUENCE</scope>
    <source>
        <strain evidence="1">BLCCT55</strain>
    </source>
</reference>
<dbReference type="NCBIfam" id="TIGR02937">
    <property type="entry name" value="sigma70-ECF"/>
    <property type="match status" value="1"/>
</dbReference>
<dbReference type="EMBL" id="JACXAE010000098">
    <property type="protein sequence ID" value="MBD2776666.1"/>
    <property type="molecule type" value="Genomic_DNA"/>
</dbReference>
<comment type="caution">
    <text evidence="1">The sequence shown here is derived from an EMBL/GenBank/DDBJ whole genome shotgun (WGS) entry which is preliminary data.</text>
</comment>